<accession>A0AAE4JV44</accession>
<keyword evidence="1" id="KW-0472">Membrane</keyword>
<dbReference type="AlphaFoldDB" id="A0AAE4JV44"/>
<dbReference type="EMBL" id="JARUIS010000004">
    <property type="protein sequence ID" value="MDS1002692.1"/>
    <property type="molecule type" value="Genomic_DNA"/>
</dbReference>
<evidence type="ECO:0000256" key="1">
    <source>
        <dbReference type="SAM" id="Phobius"/>
    </source>
</evidence>
<organism evidence="2 3">
    <name type="scientific">Clostridium sporogenes</name>
    <dbReference type="NCBI Taxonomy" id="1509"/>
    <lineage>
        <taxon>Bacteria</taxon>
        <taxon>Bacillati</taxon>
        <taxon>Bacillota</taxon>
        <taxon>Clostridia</taxon>
        <taxon>Eubacteriales</taxon>
        <taxon>Clostridiaceae</taxon>
        <taxon>Clostridium</taxon>
    </lineage>
</organism>
<sequence length="71" mass="8612">MNISKSGITFLQFAFSFVIYRLIMKFFNFNYNLFSDKFNMIKLFIDLGCWLIIYLIVCFIFTKLITIKKDR</sequence>
<feature type="transmembrane region" description="Helical" evidence="1">
    <location>
        <begin position="7"/>
        <end position="23"/>
    </location>
</feature>
<comment type="caution">
    <text evidence="2">The sequence shown here is derived from an EMBL/GenBank/DDBJ whole genome shotgun (WGS) entry which is preliminary data.</text>
</comment>
<reference evidence="2" key="1">
    <citation type="submission" date="2023-04" db="EMBL/GenBank/DDBJ databases">
        <title>Assessment of the microbiological origin of a defect in Grana Padano cheese.</title>
        <authorList>
            <person name="Zago M."/>
            <person name="Rossetti L."/>
            <person name="Bonvini B."/>
            <person name="Carminati D."/>
            <person name="Giraffa G."/>
        </authorList>
    </citation>
    <scope>NUCLEOTIDE SEQUENCE</scope>
    <source>
        <strain evidence="2">4990</strain>
    </source>
</reference>
<keyword evidence="1" id="KW-0812">Transmembrane</keyword>
<keyword evidence="1" id="KW-1133">Transmembrane helix</keyword>
<evidence type="ECO:0000313" key="3">
    <source>
        <dbReference type="Proteomes" id="UP001182303"/>
    </source>
</evidence>
<protein>
    <submittedName>
        <fullName evidence="2">Uncharacterized protein</fullName>
    </submittedName>
</protein>
<gene>
    <name evidence="2" type="ORF">P9J83_04135</name>
</gene>
<proteinExistence type="predicted"/>
<dbReference type="Proteomes" id="UP001182303">
    <property type="component" value="Unassembled WGS sequence"/>
</dbReference>
<evidence type="ECO:0000313" key="2">
    <source>
        <dbReference type="EMBL" id="MDS1002692.1"/>
    </source>
</evidence>
<feature type="transmembrane region" description="Helical" evidence="1">
    <location>
        <begin position="43"/>
        <end position="65"/>
    </location>
</feature>
<dbReference type="RefSeq" id="WP_310942994.1">
    <property type="nucleotide sequence ID" value="NZ_JARUIS010000004.1"/>
</dbReference>
<name>A0AAE4JV44_CLOSG</name>